<keyword evidence="6 11" id="KW-0067">ATP-binding</keyword>
<dbReference type="PANTHER" id="PTHR43311">
    <property type="entry name" value="GLUTAMATE--TRNA LIGASE"/>
    <property type="match status" value="1"/>
</dbReference>
<feature type="compositionally biased region" description="Basic and acidic residues" evidence="12">
    <location>
        <begin position="33"/>
        <end position="45"/>
    </location>
</feature>
<dbReference type="PRINTS" id="PR00987">
    <property type="entry name" value="TRNASYNTHGLU"/>
</dbReference>
<dbReference type="Proteomes" id="UP000030651">
    <property type="component" value="Unassembled WGS sequence"/>
</dbReference>
<evidence type="ECO:0000256" key="4">
    <source>
        <dbReference type="ARBA" id="ARBA00022598"/>
    </source>
</evidence>
<evidence type="ECO:0000256" key="12">
    <source>
        <dbReference type="SAM" id="MobiDB-lite"/>
    </source>
</evidence>
<comment type="subcellular location">
    <subcellularLocation>
        <location evidence="1">Mitochondrion</location>
    </subcellularLocation>
</comment>
<evidence type="ECO:0000313" key="14">
    <source>
        <dbReference type="EMBL" id="ETS75688.1"/>
    </source>
</evidence>
<dbReference type="EMBL" id="KI912118">
    <property type="protein sequence ID" value="ETS75688.1"/>
    <property type="molecule type" value="Genomic_DNA"/>
</dbReference>
<feature type="region of interest" description="Disordered" evidence="12">
    <location>
        <begin position="33"/>
        <end position="52"/>
    </location>
</feature>
<evidence type="ECO:0000256" key="7">
    <source>
        <dbReference type="ARBA" id="ARBA00022917"/>
    </source>
</evidence>
<keyword evidence="5 11" id="KW-0547">Nucleotide-binding</keyword>
<organism evidence="14 15">
    <name type="scientific">Pestalotiopsis fici (strain W106-1 / CGMCC3.15140)</name>
    <dbReference type="NCBI Taxonomy" id="1229662"/>
    <lineage>
        <taxon>Eukaryota</taxon>
        <taxon>Fungi</taxon>
        <taxon>Dikarya</taxon>
        <taxon>Ascomycota</taxon>
        <taxon>Pezizomycotina</taxon>
        <taxon>Sordariomycetes</taxon>
        <taxon>Xylariomycetidae</taxon>
        <taxon>Amphisphaeriales</taxon>
        <taxon>Sporocadaceae</taxon>
        <taxon>Pestalotiopsis</taxon>
    </lineage>
</organism>
<accession>W3WP96</accession>
<dbReference type="SUPFAM" id="SSF48163">
    <property type="entry name" value="An anticodon-binding domain of class I aminoacyl-tRNA synthetases"/>
    <property type="match status" value="1"/>
</dbReference>
<evidence type="ECO:0000256" key="2">
    <source>
        <dbReference type="ARBA" id="ARBA00007894"/>
    </source>
</evidence>
<dbReference type="Gene3D" id="1.10.10.350">
    <property type="match status" value="1"/>
</dbReference>
<proteinExistence type="inferred from homology"/>
<dbReference type="GeneID" id="19277645"/>
<evidence type="ECO:0000256" key="5">
    <source>
        <dbReference type="ARBA" id="ARBA00022741"/>
    </source>
</evidence>
<dbReference type="Pfam" id="PF00749">
    <property type="entry name" value="tRNA-synt_1c"/>
    <property type="match status" value="1"/>
</dbReference>
<dbReference type="InterPro" id="IPR049940">
    <property type="entry name" value="GluQ/Sye"/>
</dbReference>
<dbReference type="GO" id="GO:0005524">
    <property type="term" value="F:ATP binding"/>
    <property type="evidence" value="ECO:0007669"/>
    <property type="project" value="UniProtKB-KW"/>
</dbReference>
<dbReference type="OMA" id="DIIYNRF"/>
<dbReference type="NCBIfam" id="TIGR00464">
    <property type="entry name" value="gltX_bact"/>
    <property type="match status" value="1"/>
</dbReference>
<sequence length="630" mass="70110">MRGLFQLPGPLRRELWAHPAKVFKRQYAFKGRPEHIGKPKDDTKDTLLPTTPARTRFAPSPTGYLHLGSLRTALYNYLLAKATGGQFLLRLEDTDQSRLVRDAEPRLYEDLKWAGLNWDEGPDVGGAFGSYKQSERLHIYHQHANDLLSSGQAYRCFCTPGELDALRQYNMENSPESSGHGNYNGKCNHVSASESDRRAANGEPYCIRFKSTGKPEVRDLVYGRYSRPEKEDDFIIIKRDGFPTYHFANVVDDHAMGVTHVVRGAEWLVSTPRHAMLYDAFKWTAPTFAHVGLLCNSAGQKLSKRSGDIDISSYRNKGILPIALLNYAVLLGWSPGRGEKGTSEIMDLEEMVKKFHLRFTKGNIKISNKLPFIQSKHMSRHLASLTEPGFESLYLPSMKETVSNLNSKRDASSGPLVPGLRTSSEKPAGTLETEVAPLDLASPKAHAYLLAFFTLDKKAFDGDIPKFVVRNEYLIWQPESDLLTTTLSASLSPFASLHLLNGDVVKDMKSEGSKTLSSETIAAPTALVDMFEAVLEREIPEEAWASSSSFALEDKINGLCQRIFALPLPGADGAVTPAPKLWGYHFLRWMLFAGKPGPAMVPSMLLLGRDEVLRRIKVAGEIARQLPTTQ</sequence>
<dbReference type="CDD" id="cd00808">
    <property type="entry name" value="GluRS_core"/>
    <property type="match status" value="1"/>
</dbReference>
<dbReference type="FunCoup" id="W3WP96">
    <property type="interactions" value="735"/>
</dbReference>
<dbReference type="PANTHER" id="PTHR43311:SF2">
    <property type="entry name" value="GLUTAMATE--TRNA LIGASE, MITOCHONDRIAL-RELATED"/>
    <property type="match status" value="1"/>
</dbReference>
<dbReference type="AlphaFoldDB" id="W3WP96"/>
<keyword evidence="7 11" id="KW-0648">Protein biosynthesis</keyword>
<comment type="similarity">
    <text evidence="2">Belongs to the class-I aminoacyl-tRNA synthetase family. Glutamate--tRNA ligase type 1 subfamily.</text>
</comment>
<dbReference type="GO" id="GO:0006424">
    <property type="term" value="P:glutamyl-tRNA aminoacylation"/>
    <property type="evidence" value="ECO:0007669"/>
    <property type="project" value="InterPro"/>
</dbReference>
<dbReference type="RefSeq" id="XP_007839404.1">
    <property type="nucleotide sequence ID" value="XM_007841213.1"/>
</dbReference>
<feature type="domain" description="Glutamyl/glutaminyl-tRNA synthetase class Ib catalytic" evidence="13">
    <location>
        <begin position="54"/>
        <end position="360"/>
    </location>
</feature>
<dbReference type="InterPro" id="IPR033910">
    <property type="entry name" value="GluRS_core"/>
</dbReference>
<dbReference type="HOGENOM" id="CLU_015768_6_3_1"/>
<keyword evidence="4 11" id="KW-0436">Ligase</keyword>
<evidence type="ECO:0000256" key="1">
    <source>
        <dbReference type="ARBA" id="ARBA00004173"/>
    </source>
</evidence>
<gene>
    <name evidence="14" type="ORF">PFICI_12632</name>
</gene>
<dbReference type="InterPro" id="IPR014729">
    <property type="entry name" value="Rossmann-like_a/b/a_fold"/>
</dbReference>
<dbReference type="KEGG" id="pfy:PFICI_12632"/>
<evidence type="ECO:0000256" key="6">
    <source>
        <dbReference type="ARBA" id="ARBA00022840"/>
    </source>
</evidence>
<dbReference type="InParanoid" id="W3WP96"/>
<reference evidence="15" key="1">
    <citation type="journal article" date="2015" name="BMC Genomics">
        <title>Genomic and transcriptomic analysis of the endophytic fungus Pestalotiopsis fici reveals its lifestyle and high potential for synthesis of natural products.</title>
        <authorList>
            <person name="Wang X."/>
            <person name="Zhang X."/>
            <person name="Liu L."/>
            <person name="Xiang M."/>
            <person name="Wang W."/>
            <person name="Sun X."/>
            <person name="Che Y."/>
            <person name="Guo L."/>
            <person name="Liu G."/>
            <person name="Guo L."/>
            <person name="Wang C."/>
            <person name="Yin W.B."/>
            <person name="Stadler M."/>
            <person name="Zhang X."/>
            <person name="Liu X."/>
        </authorList>
    </citation>
    <scope>NUCLEOTIDE SEQUENCE [LARGE SCALE GENOMIC DNA]</scope>
    <source>
        <strain evidence="15">W106-1 / CGMCC3.15140</strain>
    </source>
</reference>
<name>W3WP96_PESFW</name>
<dbReference type="InterPro" id="IPR020751">
    <property type="entry name" value="aa-tRNA-synth_I_codon-bd_sub2"/>
</dbReference>
<protein>
    <recommendedName>
        <fullName evidence="10">Glutamate--tRNA ligase, mitochondrial</fullName>
        <ecNumber evidence="3">6.1.1.17</ecNumber>
    </recommendedName>
    <alternativeName>
        <fullName evidence="9">Glutamyl-tRNA synthetase</fullName>
    </alternativeName>
</protein>
<evidence type="ECO:0000259" key="13">
    <source>
        <dbReference type="Pfam" id="PF00749"/>
    </source>
</evidence>
<dbReference type="FunFam" id="3.40.50.620:FF:000045">
    <property type="entry name" value="Glutamate--tRNA ligase, mitochondrial"/>
    <property type="match status" value="1"/>
</dbReference>
<dbReference type="GO" id="GO:0000049">
    <property type="term" value="F:tRNA binding"/>
    <property type="evidence" value="ECO:0007669"/>
    <property type="project" value="InterPro"/>
</dbReference>
<dbReference type="EC" id="6.1.1.17" evidence="3"/>
<dbReference type="SUPFAM" id="SSF52374">
    <property type="entry name" value="Nucleotidylyl transferase"/>
    <property type="match status" value="1"/>
</dbReference>
<evidence type="ECO:0000313" key="15">
    <source>
        <dbReference type="Proteomes" id="UP000030651"/>
    </source>
</evidence>
<keyword evidence="8 11" id="KW-0030">Aminoacyl-tRNA synthetase</keyword>
<dbReference type="HAMAP" id="MF_00022">
    <property type="entry name" value="Glu_tRNA_synth_type1"/>
    <property type="match status" value="1"/>
</dbReference>
<dbReference type="InterPro" id="IPR000924">
    <property type="entry name" value="Glu/Gln-tRNA-synth"/>
</dbReference>
<dbReference type="InterPro" id="IPR004527">
    <property type="entry name" value="Glu-tRNA-ligase_bac/mito"/>
</dbReference>
<dbReference type="Gene3D" id="3.40.50.620">
    <property type="entry name" value="HUPs"/>
    <property type="match status" value="1"/>
</dbReference>
<keyword evidence="15" id="KW-1185">Reference proteome</keyword>
<dbReference type="GO" id="GO:0008270">
    <property type="term" value="F:zinc ion binding"/>
    <property type="evidence" value="ECO:0007669"/>
    <property type="project" value="InterPro"/>
</dbReference>
<dbReference type="GO" id="GO:0004818">
    <property type="term" value="F:glutamate-tRNA ligase activity"/>
    <property type="evidence" value="ECO:0007669"/>
    <property type="project" value="UniProtKB-EC"/>
</dbReference>
<feature type="region of interest" description="Disordered" evidence="12">
    <location>
        <begin position="407"/>
        <end position="429"/>
    </location>
</feature>
<evidence type="ECO:0000256" key="10">
    <source>
        <dbReference type="ARBA" id="ARBA00072917"/>
    </source>
</evidence>
<evidence type="ECO:0000256" key="8">
    <source>
        <dbReference type="ARBA" id="ARBA00023146"/>
    </source>
</evidence>
<dbReference type="eggNOG" id="KOG1149">
    <property type="taxonomic scope" value="Eukaryota"/>
</dbReference>
<dbReference type="InterPro" id="IPR008925">
    <property type="entry name" value="aa_tRNA-synth_I_cd-bd_sf"/>
</dbReference>
<evidence type="ECO:0000256" key="11">
    <source>
        <dbReference type="RuleBase" id="RU363037"/>
    </source>
</evidence>
<evidence type="ECO:0000256" key="3">
    <source>
        <dbReference type="ARBA" id="ARBA00012835"/>
    </source>
</evidence>
<dbReference type="STRING" id="1229662.W3WP96"/>
<dbReference type="OrthoDB" id="428822at2759"/>
<dbReference type="GO" id="GO:0005739">
    <property type="term" value="C:mitochondrion"/>
    <property type="evidence" value="ECO:0007669"/>
    <property type="project" value="UniProtKB-SubCell"/>
</dbReference>
<dbReference type="GO" id="GO:0032543">
    <property type="term" value="P:mitochondrial translation"/>
    <property type="evidence" value="ECO:0007669"/>
    <property type="project" value="EnsemblFungi"/>
</dbReference>
<evidence type="ECO:0000256" key="9">
    <source>
        <dbReference type="ARBA" id="ARBA00030865"/>
    </source>
</evidence>
<dbReference type="InterPro" id="IPR020058">
    <property type="entry name" value="Glu/Gln-tRNA-synth_Ib_cat-dom"/>
</dbReference>